<organism evidence="1 2">
    <name type="scientific">Phyllobacterium phragmitis</name>
    <dbReference type="NCBI Taxonomy" id="2670329"/>
    <lineage>
        <taxon>Bacteria</taxon>
        <taxon>Pseudomonadati</taxon>
        <taxon>Pseudomonadota</taxon>
        <taxon>Alphaproteobacteria</taxon>
        <taxon>Hyphomicrobiales</taxon>
        <taxon>Phyllobacteriaceae</taxon>
        <taxon>Phyllobacterium</taxon>
    </lineage>
</organism>
<dbReference type="RefSeq" id="WP_105740932.1">
    <property type="nucleotide sequence ID" value="NZ_PVBR01000003.1"/>
</dbReference>
<evidence type="ECO:0000313" key="2">
    <source>
        <dbReference type="Proteomes" id="UP000239434"/>
    </source>
</evidence>
<keyword evidence="2" id="KW-1185">Reference proteome</keyword>
<dbReference type="Proteomes" id="UP000239434">
    <property type="component" value="Unassembled WGS sequence"/>
</dbReference>
<sequence>MAQVVVLGLSGTADLWLVDFDAGTVTPIQTSDDSALGQADNLRQAGATIVKGVDFAVAVSSASAVASGILD</sequence>
<protein>
    <submittedName>
        <fullName evidence="1">Uncharacterized protein</fullName>
    </submittedName>
</protein>
<proteinExistence type="predicted"/>
<comment type="caution">
    <text evidence="1">The sequence shown here is derived from an EMBL/GenBank/DDBJ whole genome shotgun (WGS) entry which is preliminary data.</text>
</comment>
<dbReference type="EMBL" id="PVBR01000003">
    <property type="protein sequence ID" value="PRD44851.1"/>
    <property type="molecule type" value="Genomic_DNA"/>
</dbReference>
<reference evidence="1 2" key="1">
    <citation type="submission" date="2018-02" db="EMBL/GenBank/DDBJ databases">
        <title>The draft genome of Phyllobacterium sp. 1N-3.</title>
        <authorList>
            <person name="Liu L."/>
            <person name="Li L."/>
            <person name="Zhang X."/>
            <person name="Wang T."/>
            <person name="Liang L."/>
        </authorList>
    </citation>
    <scope>NUCLEOTIDE SEQUENCE [LARGE SCALE GENOMIC DNA]</scope>
    <source>
        <strain evidence="1 2">1N-3</strain>
    </source>
</reference>
<evidence type="ECO:0000313" key="1">
    <source>
        <dbReference type="EMBL" id="PRD44851.1"/>
    </source>
</evidence>
<name>A0A2S9IWE5_9HYPH</name>
<accession>A0A2S9IWE5</accession>
<gene>
    <name evidence="1" type="ORF">C5748_05600</name>
</gene>
<dbReference type="AlphaFoldDB" id="A0A2S9IWE5"/>